<gene>
    <name evidence="2" type="ORF">THAR02_04067</name>
</gene>
<name>A0A0F9XH40_TRIHA</name>
<feature type="compositionally biased region" description="Low complexity" evidence="1">
    <location>
        <begin position="898"/>
        <end position="912"/>
    </location>
</feature>
<feature type="compositionally biased region" description="Polar residues" evidence="1">
    <location>
        <begin position="490"/>
        <end position="502"/>
    </location>
</feature>
<evidence type="ECO:0000313" key="3">
    <source>
        <dbReference type="Proteomes" id="UP000034112"/>
    </source>
</evidence>
<feature type="compositionally biased region" description="Polar residues" evidence="1">
    <location>
        <begin position="42"/>
        <end position="51"/>
    </location>
</feature>
<dbReference type="OMA" id="PFPNYCS"/>
<dbReference type="EMBL" id="JOKZ01000096">
    <property type="protein sequence ID" value="KKP03855.1"/>
    <property type="molecule type" value="Genomic_DNA"/>
</dbReference>
<feature type="compositionally biased region" description="Polar residues" evidence="1">
    <location>
        <begin position="566"/>
        <end position="582"/>
    </location>
</feature>
<sequence length="1044" mass="114993">MGGSKKNRRRNPADDNGVDLLSLAFNLPTRRDFERADRAADQNQVHKQSIRIQYDAVEDESSEAESSTVSQAESKRSDTQDADETPKVRKSYKPRQQQKQQQQKQVKEKKSGRRAPSPKDDQKVPDRAKVPLLTRRLSKRDTSKPLKSRERSSSSPASMRAASSSPAVSIPSSATFPRATSRHSQKAANLTASDASAKPLQLHIGGGAQPQQFYQPMFAFPTASVYPQTRYYSTVGNDSTFGCNQFVPFPMSPLPSINITTSPQPRKQISQQVQHIQSELDEVVMKLSQNPDDTTLKGHLSALQTKLNTRLNSLLGTERQKESKASDTSKPHDLTMMSSMSQLTTIQQERSPKRKIRHHLCTGCGKVRSSDYHRKRPVIPGDRPSKNYCEDCFEENVEQGILEHHFCYGCGTARSKDFHQNHPISKEDKPFPNYCSICVEEIRSAETVADFSVVDFAPENRSSLNYAHSVAARGQLQNYKQVDSFKSREGLSNNDSQSNILLNSARGDKNDSIDSYGRKKMPHTLKISTSGPQLSSSNSSPDSPYYPVRHTGAFQRRAQRSPLASPGSQYCSSPDTPTTPRYQSPYVEDVISPIQEAKKPDGDHQFHSTASSGRGPQSGRLHGSAEDHSSDISQEVSDESTEGHASTDDSAQSTGSKSVKFRSKVDIRLSDSRTSSNASSHAKILEEDIKPDDDTIPSRVGIYGTSPVKSQNGYYPRAPGSHKVPSAAVEDGYVETIPERSYRGAFSKDSPASSWLPPTSNAGGDYWYSRPSTYHSTTTPSPTTEGFKGFQPGGHSTFNYGSKSGNGNENGAPPLRTTGTSFNPTNADTTKEGESQRSPLSPSSGSQSQGHPETSGNSWRYYTSPFGGDQKAESAFKKPSPWSNFSSRSDPECHTMQDDSSFSQSAFSDYSQPSSNPYYEPRKRTFPDINDYCFFGTRTHRTPGKWAKDYQSATKLPRPTPYWIPEPIIEEPDSPESSPGKKSNMLEFDDIDISPASVSNLATNSSPDSAEGKADLTGPEIKLDDESDKENAPSKNSDDEPSLE</sequence>
<feature type="compositionally biased region" description="Low complexity" evidence="1">
    <location>
        <begin position="153"/>
        <end position="174"/>
    </location>
</feature>
<feature type="compositionally biased region" description="Basic and acidic residues" evidence="1">
    <location>
        <begin position="117"/>
        <end position="129"/>
    </location>
</feature>
<feature type="compositionally biased region" description="Polar residues" evidence="1">
    <location>
        <begin position="794"/>
        <end position="809"/>
    </location>
</feature>
<feature type="compositionally biased region" description="Low complexity" evidence="1">
    <location>
        <begin position="836"/>
        <end position="852"/>
    </location>
</feature>
<feature type="compositionally biased region" description="Polar residues" evidence="1">
    <location>
        <begin position="648"/>
        <end position="657"/>
    </location>
</feature>
<feature type="compositionally biased region" description="Basic and acidic residues" evidence="1">
    <location>
        <begin position="1021"/>
        <end position="1038"/>
    </location>
</feature>
<dbReference type="Proteomes" id="UP000034112">
    <property type="component" value="Unassembled WGS sequence"/>
</dbReference>
<feature type="region of interest" description="Disordered" evidence="1">
    <location>
        <begin position="34"/>
        <end position="193"/>
    </location>
</feature>
<organism evidence="2 3">
    <name type="scientific">Trichoderma harzianum</name>
    <name type="common">Hypocrea lixii</name>
    <dbReference type="NCBI Taxonomy" id="5544"/>
    <lineage>
        <taxon>Eukaryota</taxon>
        <taxon>Fungi</taxon>
        <taxon>Dikarya</taxon>
        <taxon>Ascomycota</taxon>
        <taxon>Pezizomycotina</taxon>
        <taxon>Sordariomycetes</taxon>
        <taxon>Hypocreomycetidae</taxon>
        <taxon>Hypocreales</taxon>
        <taxon>Hypocreaceae</taxon>
        <taxon>Trichoderma</taxon>
    </lineage>
</organism>
<feature type="compositionally biased region" description="Polar residues" evidence="1">
    <location>
        <begin position="817"/>
        <end position="828"/>
    </location>
</feature>
<reference evidence="3" key="1">
    <citation type="journal article" date="2015" name="Genome Announc.">
        <title>Draft whole-genome sequence of the biocontrol agent Trichoderma harzianum T6776.</title>
        <authorList>
            <person name="Baroncelli R."/>
            <person name="Piaggeschi G."/>
            <person name="Fiorini L."/>
            <person name="Bertolini E."/>
            <person name="Zapparata A."/>
            <person name="Pe M.E."/>
            <person name="Sarrocco S."/>
            <person name="Vannacci G."/>
        </authorList>
    </citation>
    <scope>NUCLEOTIDE SEQUENCE [LARGE SCALE GENOMIC DNA]</scope>
    <source>
        <strain evidence="3">T6776</strain>
    </source>
</reference>
<feature type="region of interest" description="Disordered" evidence="1">
    <location>
        <begin position="487"/>
        <end position="584"/>
    </location>
</feature>
<feature type="compositionally biased region" description="Basic and acidic residues" evidence="1">
    <location>
        <begin position="139"/>
        <end position="152"/>
    </location>
</feature>
<feature type="region of interest" description="Disordered" evidence="1">
    <location>
        <begin position="597"/>
        <end position="725"/>
    </location>
</feature>
<feature type="region of interest" description="Disordered" evidence="1">
    <location>
        <begin position="744"/>
        <end position="1044"/>
    </location>
</feature>
<proteinExistence type="predicted"/>
<dbReference type="OrthoDB" id="5415512at2759"/>
<protein>
    <submittedName>
        <fullName evidence="2">Uncharacterized protein</fullName>
    </submittedName>
</protein>
<evidence type="ECO:0000256" key="1">
    <source>
        <dbReference type="SAM" id="MobiDB-lite"/>
    </source>
</evidence>
<feature type="compositionally biased region" description="Low complexity" evidence="1">
    <location>
        <begin position="771"/>
        <end position="784"/>
    </location>
</feature>
<accession>A0A0F9XH40</accession>
<dbReference type="AlphaFoldDB" id="A0A0F9XH40"/>
<feature type="compositionally biased region" description="Polar residues" evidence="1">
    <location>
        <begin position="750"/>
        <end position="762"/>
    </location>
</feature>
<comment type="caution">
    <text evidence="2">The sequence shown here is derived from an EMBL/GenBank/DDBJ whole genome shotgun (WGS) entry which is preliminary data.</text>
</comment>
<feature type="compositionally biased region" description="Basic and acidic residues" evidence="1">
    <location>
        <begin position="73"/>
        <end position="87"/>
    </location>
</feature>
<feature type="compositionally biased region" description="Low complexity" evidence="1">
    <location>
        <begin position="528"/>
        <end position="543"/>
    </location>
</feature>
<evidence type="ECO:0000313" key="2">
    <source>
        <dbReference type="EMBL" id="KKP03855.1"/>
    </source>
</evidence>
<feature type="compositionally biased region" description="Basic and acidic residues" evidence="1">
    <location>
        <begin position="597"/>
        <end position="606"/>
    </location>
</feature>
<feature type="compositionally biased region" description="Polar residues" evidence="1">
    <location>
        <begin position="996"/>
        <end position="1008"/>
    </location>
</feature>